<dbReference type="STRING" id="436010.A0A166J6W4"/>
<reference evidence="14 16" key="1">
    <citation type="journal article" date="2016" name="Mol. Biol. Evol.">
        <title>Comparative Genomics of Early-Diverging Mushroom-Forming Fungi Provides Insights into the Origins of Lignocellulose Decay Capabilities.</title>
        <authorList>
            <person name="Nagy L.G."/>
            <person name="Riley R."/>
            <person name="Tritt A."/>
            <person name="Adam C."/>
            <person name="Daum C."/>
            <person name="Floudas D."/>
            <person name="Sun H."/>
            <person name="Yadav J.S."/>
            <person name="Pangilinan J."/>
            <person name="Larsson K.H."/>
            <person name="Matsuura K."/>
            <person name="Barry K."/>
            <person name="Labutti K."/>
            <person name="Kuo R."/>
            <person name="Ohm R.A."/>
            <person name="Bhattacharya S.S."/>
            <person name="Shirouzu T."/>
            <person name="Yoshinaga Y."/>
            <person name="Martin F.M."/>
            <person name="Grigoriev I.V."/>
            <person name="Hibbett D.S."/>
        </authorList>
    </citation>
    <scope>NUCLEOTIDE SEQUENCE [LARGE SCALE GENOMIC DNA]</scope>
    <source>
        <strain evidence="14 16">CBS 109695</strain>
    </source>
</reference>
<dbReference type="InterPro" id="IPR030400">
    <property type="entry name" value="Sedolisin_dom"/>
</dbReference>
<dbReference type="GO" id="GO:0008240">
    <property type="term" value="F:tripeptidyl-peptidase activity"/>
    <property type="evidence" value="ECO:0007669"/>
    <property type="project" value="UniProtKB-EC"/>
</dbReference>
<dbReference type="EC" id="3.4.14.10" evidence="4"/>
<feature type="binding site" evidence="11">
    <location>
        <position position="534"/>
    </location>
    <ligand>
        <name>Ca(2+)</name>
        <dbReference type="ChEBI" id="CHEBI:29108"/>
    </ligand>
</feature>
<evidence type="ECO:0000256" key="7">
    <source>
        <dbReference type="ARBA" id="ARBA00022801"/>
    </source>
</evidence>
<dbReference type="InterPro" id="IPR000209">
    <property type="entry name" value="Peptidase_S8/S53_dom"/>
</dbReference>
<evidence type="ECO:0000313" key="15">
    <source>
        <dbReference type="EMBL" id="KZP25952.1"/>
    </source>
</evidence>
<sequence>MFGSLAVTLSLYAASAAATSSALVVHEALKAIPDGFSTLGPASADSALSLRLALRPRDTAGLEKVLYEVSTPGNGAYGKHLSREEVAAFVRPSNLSKSLVTEWLSSNQLNATWILFSESTLQISLPVSKANEILGADFHLFRGATVGTDTIRTLSYSIPAALKGHLDHVHPTINFPVTPAQAHTTAAAPGNGTAPGVPTTCHEATTPTCILDLYGVPTTPATQSTNNFFVSGLVGEYANKQDLKAFLGAYRPDLSPDTSFSLISVDNGTNSQNVSDAGGEAALDIQYALGVATNVPTTFISVGPAEIKSNDEFWDALQDELNYVLAMDSPPTVLTSSYGNNENTVSRSLASTICNLYMQLGARGVSVLTASGDGGVSGGQLATCKDNLFVATFPSSCPYVTAVGATQLGKTGQREEAADFGSGASASGGFSTLFAVPSYQLTQVSSYIKSLNYSYAGLYNASGRGFPDVSALGVNYAILYQGNTMLVSGTSASAPTFAAIMALINDRRLAAGNSSMGFLNPLLYSAQGTAALVDIVSGHNPVCNTTGFSAGVGWDPVTGLGTPIFLGLLEASGV</sequence>
<dbReference type="PROSITE" id="PS51695">
    <property type="entry name" value="SEDOLISIN"/>
    <property type="match status" value="1"/>
</dbReference>
<keyword evidence="9 11" id="KW-0106">Calcium</keyword>
<evidence type="ECO:0000256" key="3">
    <source>
        <dbReference type="ARBA" id="ARBA00004239"/>
    </source>
</evidence>
<dbReference type="GO" id="GO:0004252">
    <property type="term" value="F:serine-type endopeptidase activity"/>
    <property type="evidence" value="ECO:0007669"/>
    <property type="project" value="UniProtKB-UniRule"/>
</dbReference>
<dbReference type="GO" id="GO:0005576">
    <property type="term" value="C:extracellular region"/>
    <property type="evidence" value="ECO:0007669"/>
    <property type="project" value="UniProtKB-SubCell"/>
</dbReference>
<feature type="binding site" evidence="11">
    <location>
        <position position="555"/>
    </location>
    <ligand>
        <name>Ca(2+)</name>
        <dbReference type="ChEBI" id="CHEBI:29108"/>
    </ligand>
</feature>
<dbReference type="InterPro" id="IPR015366">
    <property type="entry name" value="S53_propep"/>
</dbReference>
<dbReference type="InterPro" id="IPR023828">
    <property type="entry name" value="Peptidase_S8_Ser-AS"/>
</dbReference>
<dbReference type="SMART" id="SM00944">
    <property type="entry name" value="Pro-kuma_activ"/>
    <property type="match status" value="1"/>
</dbReference>
<dbReference type="InterPro" id="IPR050819">
    <property type="entry name" value="Tripeptidyl-peptidase_I"/>
</dbReference>
<keyword evidence="6 11" id="KW-0479">Metal-binding</keyword>
<dbReference type="PROSITE" id="PS00138">
    <property type="entry name" value="SUBTILASE_SER"/>
    <property type="match status" value="1"/>
</dbReference>
<dbReference type="EMBL" id="KV417517">
    <property type="protein sequence ID" value="KZP25952.1"/>
    <property type="molecule type" value="Genomic_DNA"/>
</dbReference>
<dbReference type="SUPFAM" id="SSF54897">
    <property type="entry name" value="Protease propeptides/inhibitors"/>
    <property type="match status" value="1"/>
</dbReference>
<organism evidence="14 16">
    <name type="scientific">Athelia psychrophila</name>
    <dbReference type="NCBI Taxonomy" id="1759441"/>
    <lineage>
        <taxon>Eukaryota</taxon>
        <taxon>Fungi</taxon>
        <taxon>Dikarya</taxon>
        <taxon>Basidiomycota</taxon>
        <taxon>Agaricomycotina</taxon>
        <taxon>Agaricomycetes</taxon>
        <taxon>Agaricomycetidae</taxon>
        <taxon>Atheliales</taxon>
        <taxon>Atheliaceae</taxon>
        <taxon>Athelia</taxon>
    </lineage>
</organism>
<evidence type="ECO:0000256" key="9">
    <source>
        <dbReference type="ARBA" id="ARBA00022837"/>
    </source>
</evidence>
<evidence type="ECO:0000256" key="6">
    <source>
        <dbReference type="ARBA" id="ARBA00022723"/>
    </source>
</evidence>
<evidence type="ECO:0000256" key="4">
    <source>
        <dbReference type="ARBA" id="ARBA00012462"/>
    </source>
</evidence>
<dbReference type="Gene3D" id="3.40.50.200">
    <property type="entry name" value="Peptidase S8/S53 domain"/>
    <property type="match status" value="1"/>
</dbReference>
<dbReference type="PANTHER" id="PTHR14218:SF15">
    <property type="entry name" value="TRIPEPTIDYL-PEPTIDASE 1"/>
    <property type="match status" value="1"/>
</dbReference>
<feature type="signal peptide" evidence="12">
    <location>
        <begin position="1"/>
        <end position="18"/>
    </location>
</feature>
<comment type="function">
    <text evidence="2">Secreted tripeptidyl-peptidase which degrades proteins at acidic pHs and is involved in virulence.</text>
</comment>
<keyword evidence="8 11" id="KW-0720">Serine protease</keyword>
<keyword evidence="5 11" id="KW-0645">Protease</keyword>
<evidence type="ECO:0000256" key="2">
    <source>
        <dbReference type="ARBA" id="ARBA00002451"/>
    </source>
</evidence>
<feature type="chain" id="PRO_5007997400" description="tripeptidyl-peptidase II" evidence="12">
    <location>
        <begin position="19"/>
        <end position="574"/>
    </location>
</feature>
<dbReference type="AlphaFoldDB" id="A0A166J6W4"/>
<feature type="domain" description="Peptidase S53" evidence="13">
    <location>
        <begin position="204"/>
        <end position="574"/>
    </location>
</feature>
<dbReference type="InterPro" id="IPR036852">
    <property type="entry name" value="Peptidase_S8/S53_dom_sf"/>
</dbReference>
<evidence type="ECO:0000256" key="10">
    <source>
        <dbReference type="ARBA" id="ARBA00023145"/>
    </source>
</evidence>
<comment type="subcellular location">
    <subcellularLocation>
        <location evidence="3">Secreted</location>
        <location evidence="3">Extracellular space</location>
    </subcellularLocation>
</comment>
<dbReference type="Pfam" id="PF09286">
    <property type="entry name" value="Pro-kuma_activ"/>
    <property type="match status" value="1"/>
</dbReference>
<comment type="cofactor">
    <cofactor evidence="11">
        <name>Ca(2+)</name>
        <dbReference type="ChEBI" id="CHEBI:29108"/>
    </cofactor>
    <text evidence="11">Binds 1 Ca(2+) ion per subunit.</text>
</comment>
<evidence type="ECO:0000256" key="12">
    <source>
        <dbReference type="SAM" id="SignalP"/>
    </source>
</evidence>
<name>A0A166J6W4_9AGAM</name>
<evidence type="ECO:0000313" key="14">
    <source>
        <dbReference type="EMBL" id="KZP20556.1"/>
    </source>
</evidence>
<dbReference type="GO" id="GO:0046872">
    <property type="term" value="F:metal ion binding"/>
    <property type="evidence" value="ECO:0007669"/>
    <property type="project" value="UniProtKB-UniRule"/>
</dbReference>
<dbReference type="OrthoDB" id="409122at2759"/>
<gene>
    <name evidence="15" type="ORF">FIBSPDRAFT_820014</name>
    <name evidence="14" type="ORF">FIBSPDRAFT_826890</name>
</gene>
<dbReference type="CDD" id="cd04056">
    <property type="entry name" value="Peptidases_S53"/>
    <property type="match status" value="1"/>
</dbReference>
<evidence type="ECO:0000256" key="8">
    <source>
        <dbReference type="ARBA" id="ARBA00022825"/>
    </source>
</evidence>
<keyword evidence="16" id="KW-1185">Reference proteome</keyword>
<proteinExistence type="predicted"/>
<comment type="catalytic activity">
    <reaction evidence="1">
        <text>Release of an N-terminal tripeptide from a polypeptide.</text>
        <dbReference type="EC" id="3.4.14.10"/>
    </reaction>
</comment>
<feature type="active site" description="Charge relay system" evidence="11">
    <location>
        <position position="280"/>
    </location>
</feature>
<dbReference type="CDD" id="cd11377">
    <property type="entry name" value="Pro-peptidase_S53"/>
    <property type="match status" value="1"/>
</dbReference>
<dbReference type="Proteomes" id="UP000076532">
    <property type="component" value="Unassembled WGS sequence"/>
</dbReference>
<feature type="binding site" evidence="11">
    <location>
        <position position="535"/>
    </location>
    <ligand>
        <name>Ca(2+)</name>
        <dbReference type="ChEBI" id="CHEBI:29108"/>
    </ligand>
</feature>
<dbReference type="PANTHER" id="PTHR14218">
    <property type="entry name" value="PROTEASE S8 TRIPEPTIDYL PEPTIDASE I CLN2"/>
    <property type="match status" value="1"/>
</dbReference>
<protein>
    <recommendedName>
        <fullName evidence="4">tripeptidyl-peptidase II</fullName>
        <ecNumber evidence="4">3.4.14.10</ecNumber>
    </recommendedName>
</protein>
<evidence type="ECO:0000259" key="13">
    <source>
        <dbReference type="PROSITE" id="PS51695"/>
    </source>
</evidence>
<evidence type="ECO:0000256" key="11">
    <source>
        <dbReference type="PROSITE-ProRule" id="PRU01032"/>
    </source>
</evidence>
<keyword evidence="10" id="KW-0865">Zymogen</keyword>
<dbReference type="Pfam" id="PF00082">
    <property type="entry name" value="Peptidase_S8"/>
    <property type="match status" value="1"/>
</dbReference>
<accession>A0A166J6W4</accession>
<feature type="active site" description="Charge relay system" evidence="11">
    <location>
        <position position="491"/>
    </location>
</feature>
<dbReference type="SUPFAM" id="SSF52743">
    <property type="entry name" value="Subtilisin-like"/>
    <property type="match status" value="1"/>
</dbReference>
<keyword evidence="7 11" id="KW-0378">Hydrolase</keyword>
<feature type="binding site" evidence="11">
    <location>
        <position position="553"/>
    </location>
    <ligand>
        <name>Ca(2+)</name>
        <dbReference type="ChEBI" id="CHEBI:29108"/>
    </ligand>
</feature>
<dbReference type="GO" id="GO:0006508">
    <property type="term" value="P:proteolysis"/>
    <property type="evidence" value="ECO:0007669"/>
    <property type="project" value="UniProtKB-KW"/>
</dbReference>
<evidence type="ECO:0000256" key="5">
    <source>
        <dbReference type="ARBA" id="ARBA00022670"/>
    </source>
</evidence>
<evidence type="ECO:0000256" key="1">
    <source>
        <dbReference type="ARBA" id="ARBA00001910"/>
    </source>
</evidence>
<keyword evidence="12" id="KW-0732">Signal</keyword>
<dbReference type="EMBL" id="KV417554">
    <property type="protein sequence ID" value="KZP20556.1"/>
    <property type="molecule type" value="Genomic_DNA"/>
</dbReference>
<evidence type="ECO:0000313" key="16">
    <source>
        <dbReference type="Proteomes" id="UP000076532"/>
    </source>
</evidence>
<feature type="active site" description="Charge relay system" evidence="11">
    <location>
        <position position="284"/>
    </location>
</feature>